<dbReference type="Pfam" id="PF13966">
    <property type="entry name" value="zf-RVT"/>
    <property type="match status" value="1"/>
</dbReference>
<dbReference type="SUPFAM" id="SSF53098">
    <property type="entry name" value="Ribonuclease H-like"/>
    <property type="match status" value="1"/>
</dbReference>
<dbReference type="InterPro" id="IPR044730">
    <property type="entry name" value="RNase_H-like_dom_plant"/>
</dbReference>
<name>A0A5B6X580_9ROSI</name>
<proteinExistence type="predicted"/>
<dbReference type="PANTHER" id="PTHR33116">
    <property type="entry name" value="REVERSE TRANSCRIPTASE ZINC-BINDING DOMAIN-CONTAINING PROTEIN-RELATED-RELATED"/>
    <property type="match status" value="1"/>
</dbReference>
<evidence type="ECO:0000313" key="3">
    <source>
        <dbReference type="Proteomes" id="UP000325315"/>
    </source>
</evidence>
<dbReference type="Proteomes" id="UP000325315">
    <property type="component" value="Unassembled WGS sequence"/>
</dbReference>
<dbReference type="InterPro" id="IPR026960">
    <property type="entry name" value="RVT-Znf"/>
</dbReference>
<dbReference type="OrthoDB" id="1744872at2759"/>
<keyword evidence="3" id="KW-1185">Reference proteome</keyword>
<keyword evidence="2" id="KW-0695">RNA-directed DNA polymerase</keyword>
<dbReference type="EMBL" id="SMMG02000001">
    <property type="protein sequence ID" value="KAA3488057.1"/>
    <property type="molecule type" value="Genomic_DNA"/>
</dbReference>
<dbReference type="GO" id="GO:0004523">
    <property type="term" value="F:RNA-DNA hybrid ribonuclease activity"/>
    <property type="evidence" value="ECO:0007669"/>
    <property type="project" value="InterPro"/>
</dbReference>
<evidence type="ECO:0000259" key="1">
    <source>
        <dbReference type="PROSITE" id="PS50878"/>
    </source>
</evidence>
<feature type="domain" description="Reverse transcriptase" evidence="1">
    <location>
        <begin position="1"/>
        <end position="183"/>
    </location>
</feature>
<gene>
    <name evidence="2" type="ORF">EPI10_031838</name>
</gene>
<dbReference type="GO" id="GO:0003676">
    <property type="term" value="F:nucleic acid binding"/>
    <property type="evidence" value="ECO:0007669"/>
    <property type="project" value="InterPro"/>
</dbReference>
<dbReference type="GO" id="GO:0003964">
    <property type="term" value="F:RNA-directed DNA polymerase activity"/>
    <property type="evidence" value="ECO:0007669"/>
    <property type="project" value="UniProtKB-KW"/>
</dbReference>
<dbReference type="InterPro" id="IPR000477">
    <property type="entry name" value="RT_dom"/>
</dbReference>
<dbReference type="PANTHER" id="PTHR33116:SF86">
    <property type="entry name" value="REVERSE TRANSCRIPTASE DOMAIN-CONTAINING PROTEIN"/>
    <property type="match status" value="1"/>
</dbReference>
<sequence length="729" mass="84023">MRSRKAGKNWMAIKLDLEKAYDGISWEFIHVSLVAAGIPEGLRKVIMNAISSSTMQILWNGVPSRSFKSFRGIRQGCLLLPYLFVLSMEWLRNYIRHEIRMGRWHPIRLSRSGPDISHLFFADDLIIFGKAEMGQAHVLKDILRRFCDLSGHRISPMKSNMFFSKGVDTRLRDQISQFFGFQKVLNLGKYLGYLFSMIGLPKVHSILNKLQNWDARKLSLAGRITLAQSVLLAIPSYFMQSLVIPKGVCDEIEMIVRQFIWGGSNGKSKPALVGWESICQPKTCGGLGLRYLQDHNTSFLMKIGFYLVSRKDDLCVRVIRSKYGWKSQLPESIHRSHCSHLWRSLSKAWPLISENLLWSVGNGETFREWKDNWIPKVGPLLSYVPAHSRLNLDSTLKDWVLQEGSWNIDMLNIWLPEDIIKRILSIPPPHPAEGDDRIIWARTEPGTFTIRSAYRSLKENTWRPKQDIWKTIWKYQGPQRVRLFLWLVANQRVLTNSERTRRGFGQSSACSRCGHEVEDIMHVLRDCPTAKEDKGITWSCLFGILAWRLWKNRNLLIFQNIDWTSLELIKSSLSWAQNFEAFNTSPKLNVTPPEHLQHRSENWIFLFSDGVVARDSGNGAAGGVVRDRNGNWVLGGYKKIKNRTDNLEVVRILSTEDMADSGSTLIRRVKRLLLSEDQWEIKHIPRENNLSADQMAKIGLYWQNSLRTFEAPPDMVATIFQHDKTFNVS</sequence>
<dbReference type="PROSITE" id="PS50878">
    <property type="entry name" value="RT_POL"/>
    <property type="match status" value="1"/>
</dbReference>
<keyword evidence="2" id="KW-0548">Nucleotidyltransferase</keyword>
<protein>
    <submittedName>
        <fullName evidence="2">RNA-directed DNA polymerase (Reverse transcriptase)</fullName>
    </submittedName>
</protein>
<dbReference type="InterPro" id="IPR012337">
    <property type="entry name" value="RNaseH-like_sf"/>
</dbReference>
<accession>A0A5B6X580</accession>
<evidence type="ECO:0000313" key="2">
    <source>
        <dbReference type="EMBL" id="KAA3488057.1"/>
    </source>
</evidence>
<keyword evidence="2" id="KW-0808">Transferase</keyword>
<reference evidence="3" key="1">
    <citation type="journal article" date="2019" name="Plant Biotechnol. J.">
        <title>Genome sequencing of the Australian wild diploid species Gossypium australe highlights disease resistance and delayed gland morphogenesis.</title>
        <authorList>
            <person name="Cai Y."/>
            <person name="Cai X."/>
            <person name="Wang Q."/>
            <person name="Wang P."/>
            <person name="Zhang Y."/>
            <person name="Cai C."/>
            <person name="Xu Y."/>
            <person name="Wang K."/>
            <person name="Zhou Z."/>
            <person name="Wang C."/>
            <person name="Geng S."/>
            <person name="Li B."/>
            <person name="Dong Q."/>
            <person name="Hou Y."/>
            <person name="Wang H."/>
            <person name="Ai P."/>
            <person name="Liu Z."/>
            <person name="Yi F."/>
            <person name="Sun M."/>
            <person name="An G."/>
            <person name="Cheng J."/>
            <person name="Zhang Y."/>
            <person name="Shi Q."/>
            <person name="Xie Y."/>
            <person name="Shi X."/>
            <person name="Chang Y."/>
            <person name="Huang F."/>
            <person name="Chen Y."/>
            <person name="Hong S."/>
            <person name="Mi L."/>
            <person name="Sun Q."/>
            <person name="Zhang L."/>
            <person name="Zhou B."/>
            <person name="Peng R."/>
            <person name="Zhang X."/>
            <person name="Liu F."/>
        </authorList>
    </citation>
    <scope>NUCLEOTIDE SEQUENCE [LARGE SCALE GENOMIC DNA]</scope>
    <source>
        <strain evidence="3">cv. PA1801</strain>
    </source>
</reference>
<organism evidence="2 3">
    <name type="scientific">Gossypium australe</name>
    <dbReference type="NCBI Taxonomy" id="47621"/>
    <lineage>
        <taxon>Eukaryota</taxon>
        <taxon>Viridiplantae</taxon>
        <taxon>Streptophyta</taxon>
        <taxon>Embryophyta</taxon>
        <taxon>Tracheophyta</taxon>
        <taxon>Spermatophyta</taxon>
        <taxon>Magnoliopsida</taxon>
        <taxon>eudicotyledons</taxon>
        <taxon>Gunneridae</taxon>
        <taxon>Pentapetalae</taxon>
        <taxon>rosids</taxon>
        <taxon>malvids</taxon>
        <taxon>Malvales</taxon>
        <taxon>Malvaceae</taxon>
        <taxon>Malvoideae</taxon>
        <taxon>Gossypium</taxon>
    </lineage>
</organism>
<dbReference type="CDD" id="cd06222">
    <property type="entry name" value="RNase_H_like"/>
    <property type="match status" value="1"/>
</dbReference>
<dbReference type="Pfam" id="PF13456">
    <property type="entry name" value="RVT_3"/>
    <property type="match status" value="1"/>
</dbReference>
<dbReference type="InterPro" id="IPR002156">
    <property type="entry name" value="RNaseH_domain"/>
</dbReference>
<dbReference type="AlphaFoldDB" id="A0A5B6X580"/>
<dbReference type="Pfam" id="PF00078">
    <property type="entry name" value="RVT_1"/>
    <property type="match status" value="1"/>
</dbReference>
<comment type="caution">
    <text evidence="2">The sequence shown here is derived from an EMBL/GenBank/DDBJ whole genome shotgun (WGS) entry which is preliminary data.</text>
</comment>